<keyword evidence="2" id="KW-0732">Signal</keyword>
<protein>
    <submittedName>
        <fullName evidence="3">DUF2242 domain-containing protein</fullName>
    </submittedName>
</protein>
<accession>A0A5C0AXV4</accession>
<name>A0A5C0AXV4_9BURK</name>
<feature type="region of interest" description="Disordered" evidence="1">
    <location>
        <begin position="181"/>
        <end position="205"/>
    </location>
</feature>
<feature type="signal peptide" evidence="2">
    <location>
        <begin position="1"/>
        <end position="30"/>
    </location>
</feature>
<dbReference type="OrthoDB" id="8588389at2"/>
<gene>
    <name evidence="3" type="ORF">FXN63_07260</name>
</gene>
<dbReference type="AlphaFoldDB" id="A0A5C0AXV4"/>
<dbReference type="InterPro" id="IPR018718">
    <property type="entry name" value="DUF2242"/>
</dbReference>
<dbReference type="PROSITE" id="PS51257">
    <property type="entry name" value="PROKAR_LIPOPROTEIN"/>
    <property type="match status" value="1"/>
</dbReference>
<proteinExistence type="predicted"/>
<dbReference type="KEGG" id="pacr:FXN63_07260"/>
<dbReference type="Pfam" id="PF10001">
    <property type="entry name" value="DUF2242"/>
    <property type="match status" value="1"/>
</dbReference>
<keyword evidence="4" id="KW-1185">Reference proteome</keyword>
<organism evidence="3 4">
    <name type="scientific">Pigmentiphaga aceris</name>
    <dbReference type="NCBI Taxonomy" id="1940612"/>
    <lineage>
        <taxon>Bacteria</taxon>
        <taxon>Pseudomonadati</taxon>
        <taxon>Pseudomonadota</taxon>
        <taxon>Betaproteobacteria</taxon>
        <taxon>Burkholderiales</taxon>
        <taxon>Alcaligenaceae</taxon>
        <taxon>Pigmentiphaga</taxon>
    </lineage>
</organism>
<dbReference type="EMBL" id="CP043046">
    <property type="protein sequence ID" value="QEI05660.1"/>
    <property type="molecule type" value="Genomic_DNA"/>
</dbReference>
<dbReference type="RefSeq" id="WP_148814043.1">
    <property type="nucleotide sequence ID" value="NZ_CP043046.1"/>
</dbReference>
<reference evidence="3 4" key="1">
    <citation type="submission" date="2019-08" db="EMBL/GenBank/DDBJ databases">
        <title>Amphibian skin-associated Pigmentiphaga: genome sequence and occurrence across geography and hosts.</title>
        <authorList>
            <person name="Bletz M.C."/>
            <person name="Bunk B."/>
            <person name="Sproeer C."/>
            <person name="Biwer P."/>
            <person name="Reiter S."/>
            <person name="Rabemananjara F.C.E."/>
            <person name="Schulz S."/>
            <person name="Overmann J."/>
            <person name="Vences M."/>
        </authorList>
    </citation>
    <scope>NUCLEOTIDE SEQUENCE [LARGE SCALE GENOMIC DNA]</scope>
    <source>
        <strain evidence="3 4">Mada1488</strain>
    </source>
</reference>
<evidence type="ECO:0000313" key="4">
    <source>
        <dbReference type="Proteomes" id="UP000325161"/>
    </source>
</evidence>
<dbReference type="Proteomes" id="UP000325161">
    <property type="component" value="Chromosome"/>
</dbReference>
<feature type="chain" id="PRO_5022674622" evidence="2">
    <location>
        <begin position="31"/>
        <end position="205"/>
    </location>
</feature>
<evidence type="ECO:0000256" key="2">
    <source>
        <dbReference type="SAM" id="SignalP"/>
    </source>
</evidence>
<sequence>MRMPSPRLLLCGALSVGVLLGCSSPEPFNAVTDAFEDTNTFTRNYAAPPAQACEAARRSLLSQGYIITSSTSLALTARKHFQQSRDQHYEIEFNVTCVSDRGRDSTVFVNAVQQNYVLKKTNTSASVGVSVVGSLSMPIASVDDSLVKVGSATITQPGLYARFFGLLEDYLSTNGGEGLGGSDATLNPRVGDVPSSPDKAKLDGR</sequence>
<evidence type="ECO:0000313" key="3">
    <source>
        <dbReference type="EMBL" id="QEI05660.1"/>
    </source>
</evidence>
<evidence type="ECO:0000256" key="1">
    <source>
        <dbReference type="SAM" id="MobiDB-lite"/>
    </source>
</evidence>